<feature type="non-terminal residue" evidence="1">
    <location>
        <position position="1"/>
    </location>
</feature>
<organism evidence="2">
    <name type="scientific">Drosophila sechellia</name>
    <name type="common">Fruit fly</name>
    <dbReference type="NCBI Taxonomy" id="7238"/>
    <lineage>
        <taxon>Eukaryota</taxon>
        <taxon>Metazoa</taxon>
        <taxon>Ecdysozoa</taxon>
        <taxon>Arthropoda</taxon>
        <taxon>Hexapoda</taxon>
        <taxon>Insecta</taxon>
        <taxon>Pterygota</taxon>
        <taxon>Neoptera</taxon>
        <taxon>Endopterygota</taxon>
        <taxon>Diptera</taxon>
        <taxon>Brachycera</taxon>
        <taxon>Muscomorpha</taxon>
        <taxon>Ephydroidea</taxon>
        <taxon>Drosophilidae</taxon>
        <taxon>Drosophila</taxon>
        <taxon>Sophophora</taxon>
    </lineage>
</organism>
<reference evidence="1 2" key="1">
    <citation type="journal article" date="2007" name="Nature">
        <title>Evolution of genes and genomes on the Drosophila phylogeny.</title>
        <authorList>
            <consortium name="Drosophila 12 Genomes Consortium"/>
            <person name="Clark A.G."/>
            <person name="Eisen M.B."/>
            <person name="Smith D.R."/>
            <person name="Bergman C.M."/>
            <person name="Oliver B."/>
            <person name="Markow T.A."/>
            <person name="Kaufman T.C."/>
            <person name="Kellis M."/>
            <person name="Gelbart W."/>
            <person name="Iyer V.N."/>
            <person name="Pollard D.A."/>
            <person name="Sackton T.B."/>
            <person name="Larracuente A.M."/>
            <person name="Singh N.D."/>
            <person name="Abad J.P."/>
            <person name="Abt D.N."/>
            <person name="Adryan B."/>
            <person name="Aguade M."/>
            <person name="Akashi H."/>
            <person name="Anderson W.W."/>
            <person name="Aquadro C.F."/>
            <person name="Ardell D.H."/>
            <person name="Arguello R."/>
            <person name="Artieri C.G."/>
            <person name="Barbash D.A."/>
            <person name="Barker D."/>
            <person name="Barsanti P."/>
            <person name="Batterham P."/>
            <person name="Batzoglou S."/>
            <person name="Begun D."/>
            <person name="Bhutkar A."/>
            <person name="Blanco E."/>
            <person name="Bosak S.A."/>
            <person name="Bradley R.K."/>
            <person name="Brand A.D."/>
            <person name="Brent M.R."/>
            <person name="Brooks A.N."/>
            <person name="Brown R.H."/>
            <person name="Butlin R.K."/>
            <person name="Caggese C."/>
            <person name="Calvi B.R."/>
            <person name="Bernardo de Carvalho A."/>
            <person name="Caspi A."/>
            <person name="Castrezana S."/>
            <person name="Celniker S.E."/>
            <person name="Chang J.L."/>
            <person name="Chapple C."/>
            <person name="Chatterji S."/>
            <person name="Chinwalla A."/>
            <person name="Civetta A."/>
            <person name="Clifton S.W."/>
            <person name="Comeron J.M."/>
            <person name="Costello J.C."/>
            <person name="Coyne J.A."/>
            <person name="Daub J."/>
            <person name="David R.G."/>
            <person name="Delcher A.L."/>
            <person name="Delehaunty K."/>
            <person name="Do C.B."/>
            <person name="Ebling H."/>
            <person name="Edwards K."/>
            <person name="Eickbush T."/>
            <person name="Evans J.D."/>
            <person name="Filipski A."/>
            <person name="Findeiss S."/>
            <person name="Freyhult E."/>
            <person name="Fulton L."/>
            <person name="Fulton R."/>
            <person name="Garcia A.C."/>
            <person name="Gardiner A."/>
            <person name="Garfield D.A."/>
            <person name="Garvin B.E."/>
            <person name="Gibson G."/>
            <person name="Gilbert D."/>
            <person name="Gnerre S."/>
            <person name="Godfrey J."/>
            <person name="Good R."/>
            <person name="Gotea V."/>
            <person name="Gravely B."/>
            <person name="Greenberg A.J."/>
            <person name="Griffiths-Jones S."/>
            <person name="Gross S."/>
            <person name="Guigo R."/>
            <person name="Gustafson E.A."/>
            <person name="Haerty W."/>
            <person name="Hahn M.W."/>
            <person name="Halligan D.L."/>
            <person name="Halpern A.L."/>
            <person name="Halter G.M."/>
            <person name="Han M.V."/>
            <person name="Heger A."/>
            <person name="Hillier L."/>
            <person name="Hinrichs A.S."/>
            <person name="Holmes I."/>
            <person name="Hoskins R.A."/>
            <person name="Hubisz M.J."/>
            <person name="Hultmark D."/>
            <person name="Huntley M.A."/>
            <person name="Jaffe D.B."/>
            <person name="Jagadeeshan S."/>
            <person name="Jeck W.R."/>
            <person name="Johnson J."/>
            <person name="Jones C.D."/>
            <person name="Jordan W.C."/>
            <person name="Karpen G.H."/>
            <person name="Kataoka E."/>
            <person name="Keightley P.D."/>
            <person name="Kheradpour P."/>
            <person name="Kirkness E.F."/>
            <person name="Koerich L.B."/>
            <person name="Kristiansen K."/>
            <person name="Kudrna D."/>
            <person name="Kulathinal R.J."/>
            <person name="Kumar S."/>
            <person name="Kwok R."/>
            <person name="Lander E."/>
            <person name="Langley C.H."/>
            <person name="Lapoint R."/>
            <person name="Lazzaro B.P."/>
            <person name="Lee S.J."/>
            <person name="Levesque L."/>
            <person name="Li R."/>
            <person name="Lin C.F."/>
            <person name="Lin M.F."/>
            <person name="Lindblad-Toh K."/>
            <person name="Llopart A."/>
            <person name="Long M."/>
            <person name="Low L."/>
            <person name="Lozovsky E."/>
            <person name="Lu J."/>
            <person name="Luo M."/>
            <person name="Machado C.A."/>
            <person name="Makalowski W."/>
            <person name="Marzo M."/>
            <person name="Matsuda M."/>
            <person name="Matzkin L."/>
            <person name="McAllister B."/>
            <person name="McBride C.S."/>
            <person name="McKernan B."/>
            <person name="McKernan K."/>
            <person name="Mendez-Lago M."/>
            <person name="Minx P."/>
            <person name="Mollenhauer M.U."/>
            <person name="Montooth K."/>
            <person name="Mount S.M."/>
            <person name="Mu X."/>
            <person name="Myers E."/>
            <person name="Negre B."/>
            <person name="Newfeld S."/>
            <person name="Nielsen R."/>
            <person name="Noor M.A."/>
            <person name="O'Grady P."/>
            <person name="Pachter L."/>
            <person name="Papaceit M."/>
            <person name="Parisi M.J."/>
            <person name="Parisi M."/>
            <person name="Parts L."/>
            <person name="Pedersen J.S."/>
            <person name="Pesole G."/>
            <person name="Phillippy A.M."/>
            <person name="Ponting C.P."/>
            <person name="Pop M."/>
            <person name="Porcelli D."/>
            <person name="Powell J.R."/>
            <person name="Prohaska S."/>
            <person name="Pruitt K."/>
            <person name="Puig M."/>
            <person name="Quesneville H."/>
            <person name="Ram K.R."/>
            <person name="Rand D."/>
            <person name="Rasmussen M.D."/>
            <person name="Reed L.K."/>
            <person name="Reenan R."/>
            <person name="Reily A."/>
            <person name="Remington K.A."/>
            <person name="Rieger T.T."/>
            <person name="Ritchie M.G."/>
            <person name="Robin C."/>
            <person name="Rogers Y.H."/>
            <person name="Rohde C."/>
            <person name="Rozas J."/>
            <person name="Rubenfield M.J."/>
            <person name="Ruiz A."/>
            <person name="Russo S."/>
            <person name="Salzberg S.L."/>
            <person name="Sanchez-Gracia A."/>
            <person name="Saranga D.J."/>
            <person name="Sato H."/>
            <person name="Schaeffer S.W."/>
            <person name="Schatz M.C."/>
            <person name="Schlenke T."/>
            <person name="Schwartz R."/>
            <person name="Segarra C."/>
            <person name="Singh R.S."/>
            <person name="Sirot L."/>
            <person name="Sirota M."/>
            <person name="Sisneros N.B."/>
            <person name="Smith C.D."/>
            <person name="Smith T.F."/>
            <person name="Spieth J."/>
            <person name="Stage D.E."/>
            <person name="Stark A."/>
            <person name="Stephan W."/>
            <person name="Strausberg R.L."/>
            <person name="Strempel S."/>
            <person name="Sturgill D."/>
            <person name="Sutton G."/>
            <person name="Sutton G.G."/>
            <person name="Tao W."/>
            <person name="Teichmann S."/>
            <person name="Tobari Y.N."/>
            <person name="Tomimura Y."/>
            <person name="Tsolas J.M."/>
            <person name="Valente V.L."/>
            <person name="Venter E."/>
            <person name="Venter J.C."/>
            <person name="Vicario S."/>
            <person name="Vieira F.G."/>
            <person name="Vilella A.J."/>
            <person name="Villasante A."/>
            <person name="Walenz B."/>
            <person name="Wang J."/>
            <person name="Wasserman M."/>
            <person name="Watts T."/>
            <person name="Wilson D."/>
            <person name="Wilson R.K."/>
            <person name="Wing R.A."/>
            <person name="Wolfner M.F."/>
            <person name="Wong A."/>
            <person name="Wong G.K."/>
            <person name="Wu C.I."/>
            <person name="Wu G."/>
            <person name="Yamamoto D."/>
            <person name="Yang H.P."/>
            <person name="Yang S.P."/>
            <person name="Yorke J.A."/>
            <person name="Yoshida K."/>
            <person name="Zdobnov E."/>
            <person name="Zhang P."/>
            <person name="Zhang Y."/>
            <person name="Zimin A.V."/>
            <person name="Baldwin J."/>
            <person name="Abdouelleil A."/>
            <person name="Abdulkadir J."/>
            <person name="Abebe A."/>
            <person name="Abera B."/>
            <person name="Abreu J."/>
            <person name="Acer S.C."/>
            <person name="Aftuck L."/>
            <person name="Alexander A."/>
            <person name="An P."/>
            <person name="Anderson E."/>
            <person name="Anderson S."/>
            <person name="Arachi H."/>
            <person name="Azer M."/>
            <person name="Bachantsang P."/>
            <person name="Barry A."/>
            <person name="Bayul T."/>
            <person name="Berlin A."/>
            <person name="Bessette D."/>
            <person name="Bloom T."/>
            <person name="Blye J."/>
            <person name="Boguslavskiy L."/>
            <person name="Bonnet C."/>
            <person name="Boukhgalter B."/>
            <person name="Bourzgui I."/>
            <person name="Brown A."/>
            <person name="Cahill P."/>
            <person name="Channer S."/>
            <person name="Cheshatsang Y."/>
            <person name="Chuda L."/>
            <person name="Citroen M."/>
            <person name="Collymore A."/>
            <person name="Cooke P."/>
            <person name="Costello M."/>
            <person name="D'Aco K."/>
            <person name="Daza R."/>
            <person name="De Haan G."/>
            <person name="DeGray S."/>
            <person name="DeMaso C."/>
            <person name="Dhargay N."/>
            <person name="Dooley K."/>
            <person name="Dooley E."/>
            <person name="Doricent M."/>
            <person name="Dorje P."/>
            <person name="Dorjee K."/>
            <person name="Dupes A."/>
            <person name="Elong R."/>
            <person name="Falk J."/>
            <person name="Farina A."/>
            <person name="Faro S."/>
            <person name="Ferguson D."/>
            <person name="Fisher S."/>
            <person name="Foley C.D."/>
            <person name="Franke A."/>
            <person name="Friedrich D."/>
            <person name="Gadbois L."/>
            <person name="Gearin G."/>
            <person name="Gearin C.R."/>
            <person name="Giannoukos G."/>
            <person name="Goode T."/>
            <person name="Graham J."/>
            <person name="Grandbois E."/>
            <person name="Grewal S."/>
            <person name="Gyaltsen K."/>
            <person name="Hafez N."/>
            <person name="Hagos B."/>
            <person name="Hall J."/>
            <person name="Henson C."/>
            <person name="Hollinger A."/>
            <person name="Honan T."/>
            <person name="Huard M.D."/>
            <person name="Hughes L."/>
            <person name="Hurhula B."/>
            <person name="Husby M.E."/>
            <person name="Kamat A."/>
            <person name="Kanga B."/>
            <person name="Kashin S."/>
            <person name="Khazanovich D."/>
            <person name="Kisner P."/>
            <person name="Lance K."/>
            <person name="Lara M."/>
            <person name="Lee W."/>
            <person name="Lennon N."/>
            <person name="Letendre F."/>
            <person name="LeVine R."/>
            <person name="Lipovsky A."/>
            <person name="Liu X."/>
            <person name="Liu J."/>
            <person name="Liu S."/>
            <person name="Lokyitsang T."/>
            <person name="Lokyitsang Y."/>
            <person name="Lubonja R."/>
            <person name="Lui A."/>
            <person name="MacDonald P."/>
            <person name="Magnisalis V."/>
            <person name="Maru K."/>
            <person name="Matthews C."/>
            <person name="McCusker W."/>
            <person name="McDonough S."/>
            <person name="Mehta T."/>
            <person name="Meldrim J."/>
            <person name="Meneus L."/>
            <person name="Mihai O."/>
            <person name="Mihalev A."/>
            <person name="Mihova T."/>
            <person name="Mittelman R."/>
            <person name="Mlenga V."/>
            <person name="Montmayeur A."/>
            <person name="Mulrain L."/>
            <person name="Navidi A."/>
            <person name="Naylor J."/>
            <person name="Negash T."/>
            <person name="Nguyen T."/>
            <person name="Nguyen N."/>
            <person name="Nicol R."/>
            <person name="Norbu C."/>
            <person name="Norbu N."/>
            <person name="Novod N."/>
            <person name="O'Neill B."/>
            <person name="Osman S."/>
            <person name="Markiewicz E."/>
            <person name="Oyono O.L."/>
            <person name="Patti C."/>
            <person name="Phunkhang P."/>
            <person name="Pierre F."/>
            <person name="Priest M."/>
            <person name="Raghuraman S."/>
            <person name="Rege F."/>
            <person name="Reyes R."/>
            <person name="Rise C."/>
            <person name="Rogov P."/>
            <person name="Ross K."/>
            <person name="Ryan E."/>
            <person name="Settipalli S."/>
            <person name="Shea T."/>
            <person name="Sherpa N."/>
            <person name="Shi L."/>
            <person name="Shih D."/>
            <person name="Sparrow T."/>
            <person name="Spaulding J."/>
            <person name="Stalker J."/>
            <person name="Stange-Thomann N."/>
            <person name="Stavropoulos S."/>
            <person name="Stone C."/>
            <person name="Strader C."/>
            <person name="Tesfaye S."/>
            <person name="Thomson T."/>
            <person name="Thoulutsang Y."/>
            <person name="Thoulutsang D."/>
            <person name="Topham K."/>
            <person name="Topping I."/>
            <person name="Tsamla T."/>
            <person name="Vassiliev H."/>
            <person name="Vo A."/>
            <person name="Wangchuk T."/>
            <person name="Wangdi T."/>
            <person name="Weiand M."/>
            <person name="Wilkinson J."/>
            <person name="Wilson A."/>
            <person name="Yadav S."/>
            <person name="Young G."/>
            <person name="Yu Q."/>
            <person name="Zembek L."/>
            <person name="Zhong D."/>
            <person name="Zimmer A."/>
            <person name="Zwirko Z."/>
            <person name="Jaffe D.B."/>
            <person name="Alvarez P."/>
            <person name="Brockman W."/>
            <person name="Butler J."/>
            <person name="Chin C."/>
            <person name="Gnerre S."/>
            <person name="Grabherr M."/>
            <person name="Kleber M."/>
            <person name="Mauceli E."/>
            <person name="MacCallum I."/>
        </authorList>
    </citation>
    <scope>NUCLEOTIDE SEQUENCE [LARGE SCALE GENOMIC DNA]</scope>
    <source>
        <strain evidence="2">Rob3c / Tucson 14021-0248.25</strain>
    </source>
</reference>
<dbReference type="Proteomes" id="UP000001292">
    <property type="component" value="Unassembled WGS sequence"/>
</dbReference>
<dbReference type="AlphaFoldDB" id="B4I3H5"/>
<dbReference type="HOGENOM" id="CLU_2645028_0_0_1"/>
<protein>
    <submittedName>
        <fullName evidence="1">GM11017</fullName>
    </submittedName>
</protein>
<dbReference type="OMA" id="HYEHARH"/>
<dbReference type="EMBL" id="CH480821">
    <property type="protein sequence ID" value="EDW55339.1"/>
    <property type="molecule type" value="Genomic_DNA"/>
</dbReference>
<sequence length="88" mass="10143">IIPSSSSSSSSFSPAKDQNKGVLLKRTAQGEFLVVSGKSYKKTRAMQYRTYFHCLTRNCPTYYVLVELSRRPRLTRHYEHARHCAGRM</sequence>
<accession>B4I3H5</accession>
<name>B4I3H5_DROSE</name>
<evidence type="ECO:0000313" key="1">
    <source>
        <dbReference type="EMBL" id="EDW55339.1"/>
    </source>
</evidence>
<gene>
    <name evidence="1" type="primary">Dsec\GM11017</name>
    <name evidence="1" type="ORF">Dsec_GM11017</name>
</gene>
<keyword evidence="2" id="KW-1185">Reference proteome</keyword>
<evidence type="ECO:0000313" key="2">
    <source>
        <dbReference type="Proteomes" id="UP000001292"/>
    </source>
</evidence>
<proteinExistence type="predicted"/>
<dbReference type="PhylomeDB" id="B4I3H5"/>